<sequence>MRQLVVLAVLVALAAASPRERRSELLQEYEKCRGGAGVCVPYYLCQNDTVVTDGAGIIDIRLGPVQECPNFIHTCCKNPVITATPKPPQIYEPVCGIRNTQGIDVRITGFKSNETQVGEFPWMAAVLKKEVVSGEEINLYVCGGSLIHPSIVMTAAHCVYKHAGSPSPYRVRLGEWDTQNEYEPYKHQERNVVQVITHPKFNPSNLHNDYALLKLEYPVELSLNVNPICLDNSPSIKDPKHDCVVTGWGKDRFGKAGVFQNVLKKIDLPFYYFDACQNALRTTRLGPFFKLDPSFLCAGGQEGKDSCSGDGGSPLVCLDSSKSQYVQIGMVAWGIGCGTGGIPGVYADVLYGYDWILNEAPKLLSDVDRPVTDYWKYA</sequence>
<evidence type="ECO:0000256" key="5">
    <source>
        <dbReference type="SAM" id="SignalP"/>
    </source>
</evidence>
<proteinExistence type="evidence at transcript level"/>
<dbReference type="SUPFAM" id="SSF50494">
    <property type="entry name" value="Trypsin-like serine proteases"/>
    <property type="match status" value="1"/>
</dbReference>
<accession>D1G5I3</accession>
<evidence type="ECO:0000256" key="2">
    <source>
        <dbReference type="ARBA" id="ARBA00022525"/>
    </source>
</evidence>
<dbReference type="InterPro" id="IPR041515">
    <property type="entry name" value="PPAF-2-like_Clip"/>
</dbReference>
<name>D1G5I3_ERISI</name>
<evidence type="ECO:0000256" key="3">
    <source>
        <dbReference type="ARBA" id="ARBA00023157"/>
    </source>
</evidence>
<feature type="chain" id="PRO_5003022609" evidence="5">
    <location>
        <begin position="17"/>
        <end position="378"/>
    </location>
</feature>
<protein>
    <submittedName>
        <fullName evidence="7">Prophenoloxidase-activating factor</fullName>
    </submittedName>
</protein>
<feature type="signal peptide" evidence="5">
    <location>
        <begin position="1"/>
        <end position="16"/>
    </location>
</feature>
<dbReference type="CDD" id="cd00190">
    <property type="entry name" value="Tryp_SPc"/>
    <property type="match status" value="1"/>
</dbReference>
<evidence type="ECO:0000313" key="7">
    <source>
        <dbReference type="EMBL" id="ACU65942.1"/>
    </source>
</evidence>
<dbReference type="InterPro" id="IPR018114">
    <property type="entry name" value="TRYPSIN_HIS"/>
</dbReference>
<evidence type="ECO:0000259" key="6">
    <source>
        <dbReference type="PROSITE" id="PS50240"/>
    </source>
</evidence>
<dbReference type="GO" id="GO:0005576">
    <property type="term" value="C:extracellular region"/>
    <property type="evidence" value="ECO:0007669"/>
    <property type="project" value="UniProtKB-SubCell"/>
</dbReference>
<dbReference type="PROSITE" id="PS50240">
    <property type="entry name" value="TRYPSIN_DOM"/>
    <property type="match status" value="1"/>
</dbReference>
<dbReference type="PRINTS" id="PR00722">
    <property type="entry name" value="CHYMOTRYPSIN"/>
</dbReference>
<comment type="similarity">
    <text evidence="4">Belongs to the peptidase S1 family. CLIP subfamily.</text>
</comment>
<dbReference type="InterPro" id="IPR051487">
    <property type="entry name" value="Ser/Thr_Proteases_Immune/Dev"/>
</dbReference>
<dbReference type="SMART" id="SM00020">
    <property type="entry name" value="Tryp_SPc"/>
    <property type="match status" value="1"/>
</dbReference>
<comment type="subcellular location">
    <subcellularLocation>
        <location evidence="1">Secreted</location>
    </subcellularLocation>
</comment>
<evidence type="ECO:0000256" key="4">
    <source>
        <dbReference type="ARBA" id="ARBA00024195"/>
    </source>
</evidence>
<dbReference type="GO" id="GO:0006508">
    <property type="term" value="P:proteolysis"/>
    <property type="evidence" value="ECO:0007669"/>
    <property type="project" value="InterPro"/>
</dbReference>
<dbReference type="GO" id="GO:0004252">
    <property type="term" value="F:serine-type endopeptidase activity"/>
    <property type="evidence" value="ECO:0007669"/>
    <property type="project" value="InterPro"/>
</dbReference>
<dbReference type="EMBL" id="FJ608827">
    <property type="protein sequence ID" value="ACU65942.1"/>
    <property type="molecule type" value="mRNA"/>
</dbReference>
<dbReference type="AlphaFoldDB" id="D1G5I3"/>
<gene>
    <name evidence="7" type="primary">PPAF</name>
</gene>
<keyword evidence="3" id="KW-1015">Disulfide bond</keyword>
<feature type="domain" description="Peptidase S1" evidence="6">
    <location>
        <begin position="107"/>
        <end position="361"/>
    </location>
</feature>
<dbReference type="InterPro" id="IPR001254">
    <property type="entry name" value="Trypsin_dom"/>
</dbReference>
<organism evidence="7">
    <name type="scientific">Eriocheir sinensis</name>
    <name type="common">Chinese mitten crab</name>
    <dbReference type="NCBI Taxonomy" id="95602"/>
    <lineage>
        <taxon>Eukaryota</taxon>
        <taxon>Metazoa</taxon>
        <taxon>Ecdysozoa</taxon>
        <taxon>Arthropoda</taxon>
        <taxon>Crustacea</taxon>
        <taxon>Multicrustacea</taxon>
        <taxon>Malacostraca</taxon>
        <taxon>Eumalacostraca</taxon>
        <taxon>Eucarida</taxon>
        <taxon>Decapoda</taxon>
        <taxon>Pleocyemata</taxon>
        <taxon>Brachyura</taxon>
        <taxon>Eubrachyura</taxon>
        <taxon>Grapsoidea</taxon>
        <taxon>Varunidae</taxon>
        <taxon>Eriocheir</taxon>
    </lineage>
</organism>
<keyword evidence="2" id="KW-0964">Secreted</keyword>
<dbReference type="OrthoDB" id="6261922at2759"/>
<dbReference type="InterPro" id="IPR009003">
    <property type="entry name" value="Peptidase_S1_PA"/>
</dbReference>
<dbReference type="Pfam" id="PF00089">
    <property type="entry name" value="Trypsin"/>
    <property type="match status" value="1"/>
</dbReference>
<dbReference type="Gene3D" id="2.40.10.10">
    <property type="entry name" value="Trypsin-like serine proteases"/>
    <property type="match status" value="2"/>
</dbReference>
<evidence type="ECO:0000256" key="1">
    <source>
        <dbReference type="ARBA" id="ARBA00004613"/>
    </source>
</evidence>
<dbReference type="PROSITE" id="PS00134">
    <property type="entry name" value="TRYPSIN_HIS"/>
    <property type="match status" value="1"/>
</dbReference>
<dbReference type="InterPro" id="IPR001314">
    <property type="entry name" value="Peptidase_S1A"/>
</dbReference>
<keyword evidence="5" id="KW-0732">Signal</keyword>
<reference evidence="7" key="1">
    <citation type="journal article" date="2010" name="Dev. Comp. Immunol.">
        <title>Characterization of a serine proteinase homologous (SPH) in Chinese mitten crab Eriocheir sinensis.</title>
        <authorList>
            <person name="Qin C."/>
            <person name="Chen L."/>
            <person name="Qin J.G."/>
            <person name="Zhao D."/>
            <person name="Zhang H."/>
            <person name="Wu P."/>
            <person name="Li E."/>
        </authorList>
    </citation>
    <scope>NUCLEOTIDE SEQUENCE</scope>
</reference>
<dbReference type="PANTHER" id="PTHR24256">
    <property type="entry name" value="TRYPTASE-RELATED"/>
    <property type="match status" value="1"/>
</dbReference>
<dbReference type="FunFam" id="2.40.10.10:FF:000038">
    <property type="entry name" value="Serine protease"/>
    <property type="match status" value="1"/>
</dbReference>
<dbReference type="MEROPS" id="S01.960"/>
<dbReference type="InterPro" id="IPR043504">
    <property type="entry name" value="Peptidase_S1_PA_chymotrypsin"/>
</dbReference>
<dbReference type="Pfam" id="PF18322">
    <property type="entry name" value="CLIP_1"/>
    <property type="match status" value="1"/>
</dbReference>